<organism evidence="1 2">
    <name type="scientific">Luteibacter anthropi</name>
    <dbReference type="NCBI Taxonomy" id="564369"/>
    <lineage>
        <taxon>Bacteria</taxon>
        <taxon>Pseudomonadati</taxon>
        <taxon>Pseudomonadota</taxon>
        <taxon>Gammaproteobacteria</taxon>
        <taxon>Lysobacterales</taxon>
        <taxon>Rhodanobacteraceae</taxon>
        <taxon>Luteibacter</taxon>
    </lineage>
</organism>
<protein>
    <submittedName>
        <fullName evidence="1">Uncharacterized protein</fullName>
    </submittedName>
</protein>
<comment type="caution">
    <text evidence="1">The sequence shown here is derived from an EMBL/GenBank/DDBJ whole genome shotgun (WGS) entry which is preliminary data.</text>
</comment>
<evidence type="ECO:0000313" key="1">
    <source>
        <dbReference type="EMBL" id="NII08254.1"/>
    </source>
</evidence>
<dbReference type="Proteomes" id="UP000490980">
    <property type="component" value="Unassembled WGS sequence"/>
</dbReference>
<dbReference type="RefSeq" id="WP_166950831.1">
    <property type="nucleotide sequence ID" value="NZ_JAARLZ010000011.1"/>
</dbReference>
<dbReference type="EMBL" id="JAARLZ010000011">
    <property type="protein sequence ID" value="NII08254.1"/>
    <property type="molecule type" value="Genomic_DNA"/>
</dbReference>
<name>A0A7X5ZJW8_9GAMM</name>
<sequence length="85" mass="8872">MGSIFGEGSRAQRVSMGVARAATVFGIAAAALASCQTYEAEADDLRLTPARELNEWALCEDEGGRWMPQAKACAEGAPLVDEGAP</sequence>
<keyword evidence="2" id="KW-1185">Reference proteome</keyword>
<accession>A0A7X5ZJW8</accession>
<gene>
    <name evidence="1" type="ORF">HBF25_17855</name>
</gene>
<dbReference type="AlphaFoldDB" id="A0A7X5ZJW8"/>
<proteinExistence type="predicted"/>
<reference evidence="1 2" key="1">
    <citation type="submission" date="2020-03" db="EMBL/GenBank/DDBJ databases">
        <authorList>
            <person name="Lai Q."/>
        </authorList>
    </citation>
    <scope>NUCLEOTIDE SEQUENCE [LARGE SCALE GENOMIC DNA]</scope>
    <source>
        <strain evidence="1 2">CCUG 25036</strain>
    </source>
</reference>
<evidence type="ECO:0000313" key="2">
    <source>
        <dbReference type="Proteomes" id="UP000490980"/>
    </source>
</evidence>